<dbReference type="InterPro" id="IPR008181">
    <property type="entry name" value="dUTPase"/>
</dbReference>
<dbReference type="InterPro" id="IPR036157">
    <property type="entry name" value="dUTPase-like_sf"/>
</dbReference>
<keyword evidence="8" id="KW-1185">Reference proteome</keyword>
<dbReference type="GO" id="GO:0004170">
    <property type="term" value="F:dUTP diphosphatase activity"/>
    <property type="evidence" value="ECO:0007669"/>
    <property type="project" value="UniProtKB-EC"/>
</dbReference>
<evidence type="ECO:0000256" key="4">
    <source>
        <dbReference type="ARBA" id="ARBA00023080"/>
    </source>
</evidence>
<dbReference type="EC" id="3.6.1.23" evidence="2"/>
<feature type="domain" description="dUTPase-like" evidence="6">
    <location>
        <begin position="142"/>
        <end position="185"/>
    </location>
</feature>
<sequence length="188" mass="20402">MNAIIVKFKRLHPDAMIPQYATEMAAGFDLVAVEDVIIAPGETAKVPLGFAVQIPPGYEIQIRPRSGVTFKTKLRVANSPGTVDADYRGEVAVLVDNVAQKSYDIITDEVYAEATFCFSLVDGNMTLDEPEGCDTSDAIIKDTYWIRKGDRITQGVLSPVLRASFEEVADLDVTERGDGGFGHTGVSE</sequence>
<keyword evidence="3 7" id="KW-0378">Hydrolase</keyword>
<name>A0ABT9W675_9BACL</name>
<dbReference type="SUPFAM" id="SSF51283">
    <property type="entry name" value="dUTPase-like"/>
    <property type="match status" value="2"/>
</dbReference>
<feature type="domain" description="dUTPase-like" evidence="6">
    <location>
        <begin position="15"/>
        <end position="105"/>
    </location>
</feature>
<gene>
    <name evidence="7" type="ORF">J2T19_000171</name>
</gene>
<protein>
    <recommendedName>
        <fullName evidence="2">dUTP diphosphatase</fullName>
        <ecNumber evidence="2">3.6.1.23</ecNumber>
    </recommendedName>
</protein>
<proteinExistence type="inferred from homology"/>
<dbReference type="EMBL" id="JAUSTI010000001">
    <property type="protein sequence ID" value="MDQ0168734.1"/>
    <property type="molecule type" value="Genomic_DNA"/>
</dbReference>
<keyword evidence="4" id="KW-0546">Nucleotide metabolism</keyword>
<dbReference type="CDD" id="cd07557">
    <property type="entry name" value="trimeric_dUTPase"/>
    <property type="match status" value="1"/>
</dbReference>
<evidence type="ECO:0000256" key="5">
    <source>
        <dbReference type="ARBA" id="ARBA00047686"/>
    </source>
</evidence>
<reference evidence="7 8" key="1">
    <citation type="submission" date="2023-07" db="EMBL/GenBank/DDBJ databases">
        <title>Sorghum-associated microbial communities from plants grown in Nebraska, USA.</title>
        <authorList>
            <person name="Schachtman D."/>
        </authorList>
    </citation>
    <scope>NUCLEOTIDE SEQUENCE [LARGE SCALE GENOMIC DNA]</scope>
    <source>
        <strain evidence="7 8">DS1314</strain>
    </source>
</reference>
<dbReference type="NCBIfam" id="NF001862">
    <property type="entry name" value="PRK00601.1"/>
    <property type="match status" value="1"/>
</dbReference>
<evidence type="ECO:0000256" key="3">
    <source>
        <dbReference type="ARBA" id="ARBA00022801"/>
    </source>
</evidence>
<evidence type="ECO:0000256" key="1">
    <source>
        <dbReference type="ARBA" id="ARBA00006581"/>
    </source>
</evidence>
<evidence type="ECO:0000313" key="8">
    <source>
        <dbReference type="Proteomes" id="UP001233836"/>
    </source>
</evidence>
<comment type="similarity">
    <text evidence="1">Belongs to the dUTPase family.</text>
</comment>
<comment type="caution">
    <text evidence="7">The sequence shown here is derived from an EMBL/GenBank/DDBJ whole genome shotgun (WGS) entry which is preliminary data.</text>
</comment>
<evidence type="ECO:0000313" key="7">
    <source>
        <dbReference type="EMBL" id="MDQ0168734.1"/>
    </source>
</evidence>
<organism evidence="7 8">
    <name type="scientific">Paenibacillus tundrae</name>
    <dbReference type="NCBI Taxonomy" id="528187"/>
    <lineage>
        <taxon>Bacteria</taxon>
        <taxon>Bacillati</taxon>
        <taxon>Bacillota</taxon>
        <taxon>Bacilli</taxon>
        <taxon>Bacillales</taxon>
        <taxon>Paenibacillaceae</taxon>
        <taxon>Paenibacillus</taxon>
    </lineage>
</organism>
<dbReference type="PANTHER" id="PTHR11241:SF0">
    <property type="entry name" value="DEOXYURIDINE 5'-TRIPHOSPHATE NUCLEOTIDOHYDROLASE"/>
    <property type="match status" value="1"/>
</dbReference>
<evidence type="ECO:0000259" key="6">
    <source>
        <dbReference type="Pfam" id="PF00692"/>
    </source>
</evidence>
<evidence type="ECO:0000256" key="2">
    <source>
        <dbReference type="ARBA" id="ARBA00012379"/>
    </source>
</evidence>
<dbReference type="Proteomes" id="UP001233836">
    <property type="component" value="Unassembled WGS sequence"/>
</dbReference>
<dbReference type="NCBIfam" id="TIGR00576">
    <property type="entry name" value="dut"/>
    <property type="match status" value="1"/>
</dbReference>
<dbReference type="Gene3D" id="2.70.40.10">
    <property type="match status" value="1"/>
</dbReference>
<comment type="catalytic activity">
    <reaction evidence="5">
        <text>dUTP + H2O = dUMP + diphosphate + H(+)</text>
        <dbReference type="Rhea" id="RHEA:10248"/>
        <dbReference type="ChEBI" id="CHEBI:15377"/>
        <dbReference type="ChEBI" id="CHEBI:15378"/>
        <dbReference type="ChEBI" id="CHEBI:33019"/>
        <dbReference type="ChEBI" id="CHEBI:61555"/>
        <dbReference type="ChEBI" id="CHEBI:246422"/>
        <dbReference type="EC" id="3.6.1.23"/>
    </reaction>
</comment>
<dbReference type="InterPro" id="IPR029054">
    <property type="entry name" value="dUTPase-like"/>
</dbReference>
<accession>A0ABT9W675</accession>
<dbReference type="InterPro" id="IPR033704">
    <property type="entry name" value="dUTPase_trimeric"/>
</dbReference>
<dbReference type="PANTHER" id="PTHR11241">
    <property type="entry name" value="DEOXYURIDINE 5'-TRIPHOSPHATE NUCLEOTIDOHYDROLASE"/>
    <property type="match status" value="1"/>
</dbReference>
<dbReference type="Pfam" id="PF00692">
    <property type="entry name" value="dUTPase"/>
    <property type="match status" value="2"/>
</dbReference>